<keyword evidence="2" id="KW-1185">Reference proteome</keyword>
<comment type="caution">
    <text evidence="1">The sequence shown here is derived from an EMBL/GenBank/DDBJ whole genome shotgun (WGS) entry which is preliminary data.</text>
</comment>
<sequence length="247" mass="27597">MPYFQANSQNFLYNELTNKCSGVNELNSNNINFLVNKIEKSIPDFSEMNDIRKFLTGNSNVNTTLTNYNNAINNISNTNASVINNYDKFNNLPLKDNNISTGNGLDNNSIINFINGINIKDAISKGNALIHIDNNGSSVTSDYANNYNLNLSNQDISNENSFNEYLRNMKKFIDPPALENTIDLQLKNDNIHPNLDNDMLDDLINWTADNNNSLLSVYSNNEVLDSSANASCEPKHLSSVIDVLESI</sequence>
<evidence type="ECO:0000313" key="1">
    <source>
        <dbReference type="EMBL" id="KAJ3617058.1"/>
    </source>
</evidence>
<dbReference type="Proteomes" id="UP001168821">
    <property type="component" value="Unassembled WGS sequence"/>
</dbReference>
<protein>
    <submittedName>
        <fullName evidence="1">Uncharacterized protein</fullName>
    </submittedName>
</protein>
<dbReference type="AlphaFoldDB" id="A0AA38M0I9"/>
<name>A0AA38M0I9_9CUCU</name>
<gene>
    <name evidence="1" type="ORF">Zmor_008884</name>
</gene>
<reference evidence="1" key="1">
    <citation type="journal article" date="2023" name="G3 (Bethesda)">
        <title>Whole genome assemblies of Zophobas morio and Tenebrio molitor.</title>
        <authorList>
            <person name="Kaur S."/>
            <person name="Stinson S.A."/>
            <person name="diCenzo G.C."/>
        </authorList>
    </citation>
    <scope>NUCLEOTIDE SEQUENCE</scope>
    <source>
        <strain evidence="1">QUZm001</strain>
    </source>
</reference>
<dbReference type="EMBL" id="JALNTZ010002497">
    <property type="protein sequence ID" value="KAJ3617058.1"/>
    <property type="molecule type" value="Genomic_DNA"/>
</dbReference>
<organism evidence="1 2">
    <name type="scientific">Zophobas morio</name>
    <dbReference type="NCBI Taxonomy" id="2755281"/>
    <lineage>
        <taxon>Eukaryota</taxon>
        <taxon>Metazoa</taxon>
        <taxon>Ecdysozoa</taxon>
        <taxon>Arthropoda</taxon>
        <taxon>Hexapoda</taxon>
        <taxon>Insecta</taxon>
        <taxon>Pterygota</taxon>
        <taxon>Neoptera</taxon>
        <taxon>Endopterygota</taxon>
        <taxon>Coleoptera</taxon>
        <taxon>Polyphaga</taxon>
        <taxon>Cucujiformia</taxon>
        <taxon>Tenebrionidae</taxon>
        <taxon>Zophobas</taxon>
    </lineage>
</organism>
<evidence type="ECO:0000313" key="2">
    <source>
        <dbReference type="Proteomes" id="UP001168821"/>
    </source>
</evidence>
<proteinExistence type="predicted"/>
<accession>A0AA38M0I9</accession>